<dbReference type="PROSITE" id="PS50983">
    <property type="entry name" value="FE_B12_PBP"/>
    <property type="match status" value="1"/>
</dbReference>
<feature type="compositionally biased region" description="Acidic residues" evidence="5">
    <location>
        <begin position="45"/>
        <end position="54"/>
    </location>
</feature>
<dbReference type="AlphaFoldDB" id="A0A7W5B288"/>
<name>A0A7W5B288_9BACL</name>
<dbReference type="Proteomes" id="UP000570361">
    <property type="component" value="Unassembled WGS sequence"/>
</dbReference>
<feature type="signal peptide" evidence="6">
    <location>
        <begin position="1"/>
        <end position="19"/>
    </location>
</feature>
<evidence type="ECO:0000313" key="9">
    <source>
        <dbReference type="Proteomes" id="UP000570361"/>
    </source>
</evidence>
<evidence type="ECO:0000256" key="1">
    <source>
        <dbReference type="ARBA" id="ARBA00004196"/>
    </source>
</evidence>
<proteinExistence type="inferred from homology"/>
<dbReference type="SUPFAM" id="SSF53807">
    <property type="entry name" value="Helical backbone' metal receptor"/>
    <property type="match status" value="1"/>
</dbReference>
<comment type="similarity">
    <text evidence="2">Belongs to the bacterial solute-binding protein 8 family.</text>
</comment>
<evidence type="ECO:0000256" key="3">
    <source>
        <dbReference type="ARBA" id="ARBA00022448"/>
    </source>
</evidence>
<evidence type="ECO:0000256" key="4">
    <source>
        <dbReference type="ARBA" id="ARBA00022729"/>
    </source>
</evidence>
<dbReference type="InterPro" id="IPR033870">
    <property type="entry name" value="FatB"/>
</dbReference>
<keyword evidence="4 6" id="KW-0732">Signal</keyword>
<sequence>MAVLTFVLMFVLAACGNSASNNTNTAEGNTAEQTTAAGNAGTTEEAAEPAEEAPTEVTIKHQLGEATVKVNPSKVVVFDNGVLDTLDKLGIPVTAVPKDSLPSYLEAKYNVDTVENAGTLFEPDFEKLAALQPEVIFISGRASEAYEELNKIAPTIYLGVDTARYLESFTENMNVIGQVFGKEAEMATELAAINDKIKSVNEAAAASGKKGLIVLTTGGKLSAYGKGSRFGIIHDVLGVAPADDKIESSTHGQSVTSEYIAQTNPDYLFVIDRDAVVESEGGSKGQEVIENDLVKNTNAYKNGAIKYLDPNYWYLSGGGLQSVMQMVTDVEAGVK</sequence>
<dbReference type="PANTHER" id="PTHR30532:SF28">
    <property type="entry name" value="PETROBACTIN-BINDING PROTEIN YCLQ"/>
    <property type="match status" value="1"/>
</dbReference>
<dbReference type="Gene3D" id="3.40.50.1980">
    <property type="entry name" value="Nitrogenase molybdenum iron protein domain"/>
    <property type="match status" value="2"/>
</dbReference>
<feature type="region of interest" description="Disordered" evidence="5">
    <location>
        <begin position="34"/>
        <end position="54"/>
    </location>
</feature>
<dbReference type="GO" id="GO:0030288">
    <property type="term" value="C:outer membrane-bounded periplasmic space"/>
    <property type="evidence" value="ECO:0007669"/>
    <property type="project" value="TreeGrafter"/>
</dbReference>
<dbReference type="EMBL" id="JACHXK010000011">
    <property type="protein sequence ID" value="MBB3112326.1"/>
    <property type="molecule type" value="Genomic_DNA"/>
</dbReference>
<organism evidence="8 9">
    <name type="scientific">Paenibacillus phyllosphaerae</name>
    <dbReference type="NCBI Taxonomy" id="274593"/>
    <lineage>
        <taxon>Bacteria</taxon>
        <taxon>Bacillati</taxon>
        <taxon>Bacillota</taxon>
        <taxon>Bacilli</taxon>
        <taxon>Bacillales</taxon>
        <taxon>Paenibacillaceae</taxon>
        <taxon>Paenibacillus</taxon>
    </lineage>
</organism>
<reference evidence="8 9" key="1">
    <citation type="submission" date="2020-08" db="EMBL/GenBank/DDBJ databases">
        <title>Genomic Encyclopedia of Type Strains, Phase III (KMG-III): the genomes of soil and plant-associated and newly described type strains.</title>
        <authorList>
            <person name="Whitman W."/>
        </authorList>
    </citation>
    <scope>NUCLEOTIDE SEQUENCE [LARGE SCALE GENOMIC DNA]</scope>
    <source>
        <strain evidence="8 9">CECT 5862</strain>
    </source>
</reference>
<protein>
    <submittedName>
        <fullName evidence="8">Iron complex transport system substrate-binding protein</fullName>
    </submittedName>
</protein>
<evidence type="ECO:0000259" key="7">
    <source>
        <dbReference type="PROSITE" id="PS50983"/>
    </source>
</evidence>
<feature type="compositionally biased region" description="Low complexity" evidence="5">
    <location>
        <begin position="34"/>
        <end position="44"/>
    </location>
</feature>
<keyword evidence="9" id="KW-1185">Reference proteome</keyword>
<dbReference type="CDD" id="cd01140">
    <property type="entry name" value="FatB"/>
    <property type="match status" value="1"/>
</dbReference>
<feature type="chain" id="PRO_5031129653" evidence="6">
    <location>
        <begin position="20"/>
        <end position="335"/>
    </location>
</feature>
<dbReference type="GO" id="GO:1901678">
    <property type="term" value="P:iron coordination entity transport"/>
    <property type="evidence" value="ECO:0007669"/>
    <property type="project" value="UniProtKB-ARBA"/>
</dbReference>
<evidence type="ECO:0000313" key="8">
    <source>
        <dbReference type="EMBL" id="MBB3112326.1"/>
    </source>
</evidence>
<keyword evidence="3" id="KW-0813">Transport</keyword>
<dbReference type="InterPro" id="IPR051313">
    <property type="entry name" value="Bact_iron-sidero_bind"/>
</dbReference>
<comment type="subcellular location">
    <subcellularLocation>
        <location evidence="1">Cell envelope</location>
    </subcellularLocation>
</comment>
<accession>A0A7W5B288</accession>
<dbReference type="PANTHER" id="PTHR30532">
    <property type="entry name" value="IRON III DICITRATE-BINDING PERIPLASMIC PROTEIN"/>
    <property type="match status" value="1"/>
</dbReference>
<dbReference type="InterPro" id="IPR002491">
    <property type="entry name" value="ABC_transptr_periplasmic_BD"/>
</dbReference>
<feature type="domain" description="Fe/B12 periplasmic-binding" evidence="7">
    <location>
        <begin position="74"/>
        <end position="335"/>
    </location>
</feature>
<gene>
    <name evidence="8" type="ORF">FHS18_004412</name>
</gene>
<dbReference type="Pfam" id="PF01497">
    <property type="entry name" value="Peripla_BP_2"/>
    <property type="match status" value="1"/>
</dbReference>
<evidence type="ECO:0000256" key="5">
    <source>
        <dbReference type="SAM" id="MobiDB-lite"/>
    </source>
</evidence>
<evidence type="ECO:0000256" key="2">
    <source>
        <dbReference type="ARBA" id="ARBA00008814"/>
    </source>
</evidence>
<evidence type="ECO:0000256" key="6">
    <source>
        <dbReference type="SAM" id="SignalP"/>
    </source>
</evidence>
<comment type="caution">
    <text evidence="8">The sequence shown here is derived from an EMBL/GenBank/DDBJ whole genome shotgun (WGS) entry which is preliminary data.</text>
</comment>